<evidence type="ECO:0000256" key="2">
    <source>
        <dbReference type="SAM" id="SignalP"/>
    </source>
</evidence>
<dbReference type="AlphaFoldDB" id="A0A1I8AJR4"/>
<dbReference type="WBParaSite" id="L893_g6316.t1">
    <property type="protein sequence ID" value="L893_g6316.t1"/>
    <property type="gene ID" value="L893_g6316"/>
</dbReference>
<keyword evidence="3" id="KW-1185">Reference proteome</keyword>
<dbReference type="Proteomes" id="UP000095287">
    <property type="component" value="Unplaced"/>
</dbReference>
<reference evidence="4" key="1">
    <citation type="submission" date="2016-11" db="UniProtKB">
        <authorList>
            <consortium name="WormBaseParasite"/>
        </authorList>
    </citation>
    <scope>IDENTIFICATION</scope>
</reference>
<evidence type="ECO:0000256" key="1">
    <source>
        <dbReference type="SAM" id="MobiDB-lite"/>
    </source>
</evidence>
<name>A0A1I8AJR4_9BILA</name>
<accession>A0A1I8AJR4</accession>
<evidence type="ECO:0000313" key="4">
    <source>
        <dbReference type="WBParaSite" id="L893_g6316.t1"/>
    </source>
</evidence>
<feature type="compositionally biased region" description="Basic and acidic residues" evidence="1">
    <location>
        <begin position="51"/>
        <end position="62"/>
    </location>
</feature>
<feature type="signal peptide" evidence="2">
    <location>
        <begin position="1"/>
        <end position="19"/>
    </location>
</feature>
<proteinExistence type="predicted"/>
<feature type="compositionally biased region" description="Basic residues" evidence="1">
    <location>
        <begin position="63"/>
        <end position="72"/>
    </location>
</feature>
<feature type="chain" id="PRO_5009314810" evidence="2">
    <location>
        <begin position="20"/>
        <end position="84"/>
    </location>
</feature>
<feature type="region of interest" description="Disordered" evidence="1">
    <location>
        <begin position="51"/>
        <end position="84"/>
    </location>
</feature>
<evidence type="ECO:0000313" key="3">
    <source>
        <dbReference type="Proteomes" id="UP000095287"/>
    </source>
</evidence>
<sequence>MNVLTTSLLLLVLFGLCAPYSIPMRARQAYVKQLFGDGDFGDGFNVQLRSVKETRSTKESQPHRRYKQRKEKPFRSLFSITSLN</sequence>
<keyword evidence="2" id="KW-0732">Signal</keyword>
<organism evidence="3 4">
    <name type="scientific">Steinernema glaseri</name>
    <dbReference type="NCBI Taxonomy" id="37863"/>
    <lineage>
        <taxon>Eukaryota</taxon>
        <taxon>Metazoa</taxon>
        <taxon>Ecdysozoa</taxon>
        <taxon>Nematoda</taxon>
        <taxon>Chromadorea</taxon>
        <taxon>Rhabditida</taxon>
        <taxon>Tylenchina</taxon>
        <taxon>Panagrolaimomorpha</taxon>
        <taxon>Strongyloidoidea</taxon>
        <taxon>Steinernematidae</taxon>
        <taxon>Steinernema</taxon>
    </lineage>
</organism>
<protein>
    <submittedName>
        <fullName evidence="4">Uncharacterized protein</fullName>
    </submittedName>
</protein>